<accession>A0AAW0DBB6</accession>
<protein>
    <submittedName>
        <fullName evidence="2">Uncharacterized protein</fullName>
    </submittedName>
</protein>
<keyword evidence="3" id="KW-1185">Reference proteome</keyword>
<evidence type="ECO:0000313" key="3">
    <source>
        <dbReference type="Proteomes" id="UP001383192"/>
    </source>
</evidence>
<dbReference type="Proteomes" id="UP001383192">
    <property type="component" value="Unassembled WGS sequence"/>
</dbReference>
<evidence type="ECO:0000256" key="1">
    <source>
        <dbReference type="SAM" id="SignalP"/>
    </source>
</evidence>
<reference evidence="2 3" key="1">
    <citation type="submission" date="2024-01" db="EMBL/GenBank/DDBJ databases">
        <title>A draft genome for a cacao thread blight-causing isolate of Paramarasmius palmivorus.</title>
        <authorList>
            <person name="Baruah I.K."/>
            <person name="Bukari Y."/>
            <person name="Amoako-Attah I."/>
            <person name="Meinhardt L.W."/>
            <person name="Bailey B.A."/>
            <person name="Cohen S.P."/>
        </authorList>
    </citation>
    <scope>NUCLEOTIDE SEQUENCE [LARGE SCALE GENOMIC DNA]</scope>
    <source>
        <strain evidence="2 3">GH-12</strain>
    </source>
</reference>
<keyword evidence="1" id="KW-0732">Signal</keyword>
<dbReference type="EMBL" id="JAYKXP010000015">
    <property type="protein sequence ID" value="KAK7050028.1"/>
    <property type="molecule type" value="Genomic_DNA"/>
</dbReference>
<proteinExistence type="predicted"/>
<gene>
    <name evidence="2" type="ORF">VNI00_005460</name>
</gene>
<feature type="chain" id="PRO_5044001690" evidence="1">
    <location>
        <begin position="23"/>
        <end position="168"/>
    </location>
</feature>
<organism evidence="2 3">
    <name type="scientific">Paramarasmius palmivorus</name>
    <dbReference type="NCBI Taxonomy" id="297713"/>
    <lineage>
        <taxon>Eukaryota</taxon>
        <taxon>Fungi</taxon>
        <taxon>Dikarya</taxon>
        <taxon>Basidiomycota</taxon>
        <taxon>Agaricomycotina</taxon>
        <taxon>Agaricomycetes</taxon>
        <taxon>Agaricomycetidae</taxon>
        <taxon>Agaricales</taxon>
        <taxon>Marasmiineae</taxon>
        <taxon>Marasmiaceae</taxon>
        <taxon>Paramarasmius</taxon>
    </lineage>
</organism>
<evidence type="ECO:0000313" key="2">
    <source>
        <dbReference type="EMBL" id="KAK7050028.1"/>
    </source>
</evidence>
<name>A0AAW0DBB6_9AGAR</name>
<sequence>MHVRALPAVAVSLVALASGAHAACSPSLGAGISIIGANGFVTPGGRGHGSPAPFWDIIQLIGLPASAYVFRDIDDTSVALTRNADNTVTMGATADTLIPLSQQFQIDCETCPAEASTAAPGTVIATNCNIKPQADTSLCLQVDRAPSDNLFVGTCGVVPGAQRFTFST</sequence>
<dbReference type="AlphaFoldDB" id="A0AAW0DBB6"/>
<feature type="signal peptide" evidence="1">
    <location>
        <begin position="1"/>
        <end position="22"/>
    </location>
</feature>
<comment type="caution">
    <text evidence="2">The sequence shown here is derived from an EMBL/GenBank/DDBJ whole genome shotgun (WGS) entry which is preliminary data.</text>
</comment>